<keyword evidence="8" id="KW-0460">Magnesium</keyword>
<evidence type="ECO:0000256" key="15">
    <source>
        <dbReference type="ARBA" id="ARBA00032877"/>
    </source>
</evidence>
<dbReference type="FunFam" id="3.40.50.140:FF:000004">
    <property type="entry name" value="DNA topoisomerase 3"/>
    <property type="match status" value="1"/>
</dbReference>
<feature type="domain" description="Topo IA-type catalytic" evidence="17">
    <location>
        <begin position="149"/>
        <end position="597"/>
    </location>
</feature>
<accession>A0A433SFC8</accession>
<evidence type="ECO:0000256" key="7">
    <source>
        <dbReference type="ARBA" id="ARBA00022833"/>
    </source>
</evidence>
<evidence type="ECO:0000256" key="10">
    <source>
        <dbReference type="ARBA" id="ARBA00023125"/>
    </source>
</evidence>
<keyword evidence="5" id="KW-0677">Repeat</keyword>
<dbReference type="Pfam" id="PF01131">
    <property type="entry name" value="Topoisom_bac"/>
    <property type="match status" value="1"/>
</dbReference>
<gene>
    <name evidence="18" type="primary">topB_2</name>
    <name evidence="18" type="ORF">CUZ56_01383</name>
</gene>
<keyword evidence="11 18" id="KW-0413">Isomerase</keyword>
<dbReference type="InterPro" id="IPR023406">
    <property type="entry name" value="Topo_IA_AS"/>
</dbReference>
<comment type="caution">
    <text evidence="18">The sequence shown here is derived from an EMBL/GenBank/DDBJ whole genome shotgun (WGS) entry which is preliminary data.</text>
</comment>
<evidence type="ECO:0000259" key="17">
    <source>
        <dbReference type="PROSITE" id="PS52039"/>
    </source>
</evidence>
<evidence type="ECO:0000256" key="11">
    <source>
        <dbReference type="ARBA" id="ARBA00023235"/>
    </source>
</evidence>
<keyword evidence="19" id="KW-1185">Reference proteome</keyword>
<dbReference type="FunFam" id="1.10.290.10:FF:000004">
    <property type="entry name" value="DNA topoisomerase 3"/>
    <property type="match status" value="1"/>
</dbReference>
<evidence type="ECO:0000256" key="14">
    <source>
        <dbReference type="ARBA" id="ARBA00032235"/>
    </source>
</evidence>
<dbReference type="InterPro" id="IPR034144">
    <property type="entry name" value="TOPRIM_TopoIII"/>
</dbReference>
<dbReference type="NCBIfam" id="TIGR01056">
    <property type="entry name" value="topB"/>
    <property type="match status" value="1"/>
</dbReference>
<keyword evidence="7" id="KW-0862">Zinc</keyword>
<protein>
    <recommendedName>
        <fullName evidence="3">DNA topoisomerase</fullName>
        <ecNumber evidence="3">5.6.2.1</ecNumber>
    </recommendedName>
    <alternativeName>
        <fullName evidence="15">Omega-protein</fullName>
    </alternativeName>
    <alternativeName>
        <fullName evidence="14">Relaxing enzyme</fullName>
    </alternativeName>
    <alternativeName>
        <fullName evidence="12">Swivelase</fullName>
    </alternativeName>
    <alternativeName>
        <fullName evidence="13">Untwisting enzyme</fullName>
    </alternativeName>
</protein>
<evidence type="ECO:0000256" key="13">
    <source>
        <dbReference type="ARBA" id="ARBA00031985"/>
    </source>
</evidence>
<evidence type="ECO:0000256" key="12">
    <source>
        <dbReference type="ARBA" id="ARBA00030003"/>
    </source>
</evidence>
<dbReference type="CDD" id="cd03362">
    <property type="entry name" value="TOPRIM_TopoIA_TopoIII"/>
    <property type="match status" value="1"/>
</dbReference>
<dbReference type="GO" id="GO:0003917">
    <property type="term" value="F:DNA topoisomerase type I (single strand cut, ATP-independent) activity"/>
    <property type="evidence" value="ECO:0007669"/>
    <property type="project" value="UniProtKB-EC"/>
</dbReference>
<dbReference type="InterPro" id="IPR005738">
    <property type="entry name" value="TopoIII"/>
</dbReference>
<keyword evidence="6" id="KW-0863">Zinc-finger</keyword>
<sequence>MRLFLCEKPSQAKDIGKVLGATRRANGYLEGNGVTITWCIGHLLEAAAPEAYHESYKRWEMSTLPILPQTWQVQVKPPLSQQFQVVKKLLSQTKELVIATDADREGEMIARELIDYCGYKGHISRLWLSALNDVSIRKALDELKPGAETLPLYHSALSRSRADWLIGMNMTRLFTLIGRQAGYDGILSVGRVQTPTLGLVVRRDREIQNFVPIPYWAINVSLFSAGRQFHATWQPPENATDDAGRCIMTTVARDAVHKISTVKSATVQFVDIQRKQEAPPLVFDLSTLQDVCSKKLGLSVQETLDIAQALYETHKATSYPRTDCGYLPESMIGEIPAVLAALVKTDPTIAPLVKRLNTHIRSRIWNDKKVTAHHGIVPTVEPANLSAMNEKELAVYQLIRAYYLAQLMPNYEYDRTLVQLDCNGETLITIGKQVIIAGWKMLFNGADEEDDTQDSQTLPALTVSTHCNVVNSELQALKTKPPKPYTQGDLIKAMKGVAQYVTDPILRQKLRETTGIGTEATRAGIINGLLQRGYLVNKGKAVCATEAAFTLIDAAPPEIVDPGMTALWEQALECIEKGTVSADQFLRKQTQWVRQLVEQYRNVALSITIPQGPQCPKCGTPMKKRQSKNGPFWSCSTFPACNATLPIGNTKSQKRKKKIS</sequence>
<evidence type="ECO:0000256" key="4">
    <source>
        <dbReference type="ARBA" id="ARBA00022723"/>
    </source>
</evidence>
<dbReference type="RefSeq" id="WP_126979473.1">
    <property type="nucleotide sequence ID" value="NZ_PQSP01000002.1"/>
</dbReference>
<dbReference type="InterPro" id="IPR013825">
    <property type="entry name" value="Topo_IA_cen_sub2"/>
</dbReference>
<dbReference type="Gene3D" id="3.30.65.10">
    <property type="entry name" value="Bacterial Topoisomerase I, domain 1"/>
    <property type="match status" value="1"/>
</dbReference>
<evidence type="ECO:0000256" key="2">
    <source>
        <dbReference type="ARBA" id="ARBA00009446"/>
    </source>
</evidence>
<dbReference type="InterPro" id="IPR003601">
    <property type="entry name" value="Topo_IA_2"/>
</dbReference>
<dbReference type="Pfam" id="PF01751">
    <property type="entry name" value="Toprim"/>
    <property type="match status" value="1"/>
</dbReference>
<dbReference type="GO" id="GO:0006310">
    <property type="term" value="P:DNA recombination"/>
    <property type="evidence" value="ECO:0007669"/>
    <property type="project" value="TreeGrafter"/>
</dbReference>
<dbReference type="PROSITE" id="PS52039">
    <property type="entry name" value="TOPO_IA_2"/>
    <property type="match status" value="1"/>
</dbReference>
<dbReference type="GO" id="GO:0003677">
    <property type="term" value="F:DNA binding"/>
    <property type="evidence" value="ECO:0007669"/>
    <property type="project" value="UniProtKB-KW"/>
</dbReference>
<dbReference type="EMBL" id="PQSP01000002">
    <property type="protein sequence ID" value="RUS67438.1"/>
    <property type="molecule type" value="Genomic_DNA"/>
</dbReference>
<evidence type="ECO:0000313" key="18">
    <source>
        <dbReference type="EMBL" id="RUS67438.1"/>
    </source>
</evidence>
<organism evidence="18 19">
    <name type="scientific">Saezia sanguinis</name>
    <dbReference type="NCBI Taxonomy" id="1965230"/>
    <lineage>
        <taxon>Bacteria</taxon>
        <taxon>Pseudomonadati</taxon>
        <taxon>Pseudomonadota</taxon>
        <taxon>Betaproteobacteria</taxon>
        <taxon>Burkholderiales</taxon>
        <taxon>Saeziaceae</taxon>
        <taxon>Saezia</taxon>
    </lineage>
</organism>
<dbReference type="GO" id="GO:0008270">
    <property type="term" value="F:zinc ion binding"/>
    <property type="evidence" value="ECO:0007669"/>
    <property type="project" value="UniProtKB-KW"/>
</dbReference>
<dbReference type="InterPro" id="IPR013497">
    <property type="entry name" value="Topo_IA_cen"/>
</dbReference>
<keyword evidence="4" id="KW-0479">Metal-binding</keyword>
<comment type="similarity">
    <text evidence="2">Belongs to the type IA topoisomerase family.</text>
</comment>
<dbReference type="PROSITE" id="PS50880">
    <property type="entry name" value="TOPRIM"/>
    <property type="match status" value="1"/>
</dbReference>
<dbReference type="InterPro" id="IPR013498">
    <property type="entry name" value="Topo_IA_Znf"/>
</dbReference>
<dbReference type="NCBIfam" id="NF005829">
    <property type="entry name" value="PRK07726.1"/>
    <property type="match status" value="1"/>
</dbReference>
<dbReference type="SUPFAM" id="SSF56712">
    <property type="entry name" value="Prokaryotic type I DNA topoisomerase"/>
    <property type="match status" value="1"/>
</dbReference>
<dbReference type="GO" id="GO:0006265">
    <property type="term" value="P:DNA topological change"/>
    <property type="evidence" value="ECO:0007669"/>
    <property type="project" value="InterPro"/>
</dbReference>
<evidence type="ECO:0000259" key="16">
    <source>
        <dbReference type="PROSITE" id="PS50880"/>
    </source>
</evidence>
<evidence type="ECO:0000256" key="5">
    <source>
        <dbReference type="ARBA" id="ARBA00022737"/>
    </source>
</evidence>
<dbReference type="InterPro" id="IPR023405">
    <property type="entry name" value="Topo_IA_core_domain"/>
</dbReference>
<proteinExistence type="inferred from homology"/>
<dbReference type="Gene3D" id="1.10.460.10">
    <property type="entry name" value="Topoisomerase I, domain 2"/>
    <property type="match status" value="1"/>
</dbReference>
<dbReference type="InterPro" id="IPR000380">
    <property type="entry name" value="Topo_IA"/>
</dbReference>
<dbReference type="EC" id="5.6.2.1" evidence="3"/>
<dbReference type="InterPro" id="IPR003602">
    <property type="entry name" value="Topo_IA_DNA-bd_dom"/>
</dbReference>
<dbReference type="Proteomes" id="UP000286947">
    <property type="component" value="Unassembled WGS sequence"/>
</dbReference>
<dbReference type="SMART" id="SM00437">
    <property type="entry name" value="TOP1Ac"/>
    <property type="match status" value="1"/>
</dbReference>
<evidence type="ECO:0000256" key="6">
    <source>
        <dbReference type="ARBA" id="ARBA00022771"/>
    </source>
</evidence>
<dbReference type="OrthoDB" id="9803554at2"/>
<dbReference type="PROSITE" id="PS00396">
    <property type="entry name" value="TOPO_IA_1"/>
    <property type="match status" value="1"/>
</dbReference>
<evidence type="ECO:0000256" key="1">
    <source>
        <dbReference type="ARBA" id="ARBA00000213"/>
    </source>
</evidence>
<evidence type="ECO:0000256" key="3">
    <source>
        <dbReference type="ARBA" id="ARBA00012891"/>
    </source>
</evidence>
<evidence type="ECO:0000256" key="8">
    <source>
        <dbReference type="ARBA" id="ARBA00022842"/>
    </source>
</evidence>
<dbReference type="InterPro" id="IPR013824">
    <property type="entry name" value="Topo_IA_cen_sub1"/>
</dbReference>
<dbReference type="SMART" id="SM00436">
    <property type="entry name" value="TOP1Bc"/>
    <property type="match status" value="1"/>
</dbReference>
<dbReference type="GO" id="GO:0043597">
    <property type="term" value="C:cytoplasmic replication fork"/>
    <property type="evidence" value="ECO:0007669"/>
    <property type="project" value="TreeGrafter"/>
</dbReference>
<dbReference type="AlphaFoldDB" id="A0A433SFC8"/>
<dbReference type="Pfam" id="PF01396">
    <property type="entry name" value="Zn_ribbon_Top1"/>
    <property type="match status" value="1"/>
</dbReference>
<dbReference type="InterPro" id="IPR013826">
    <property type="entry name" value="Topo_IA_cen_sub3"/>
</dbReference>
<keyword evidence="9" id="KW-0799">Topoisomerase</keyword>
<dbReference type="PANTHER" id="PTHR11390:SF21">
    <property type="entry name" value="DNA TOPOISOMERASE 3-ALPHA"/>
    <property type="match status" value="1"/>
</dbReference>
<dbReference type="PRINTS" id="PR00417">
    <property type="entry name" value="PRTPISMRASEI"/>
</dbReference>
<dbReference type="SMART" id="SM00493">
    <property type="entry name" value="TOPRIM"/>
    <property type="match status" value="1"/>
</dbReference>
<comment type="catalytic activity">
    <reaction evidence="1">
        <text>ATP-independent breakage of single-stranded DNA, followed by passage and rejoining.</text>
        <dbReference type="EC" id="5.6.2.1"/>
    </reaction>
</comment>
<dbReference type="PANTHER" id="PTHR11390">
    <property type="entry name" value="PROKARYOTIC DNA TOPOISOMERASE"/>
    <property type="match status" value="1"/>
</dbReference>
<feature type="domain" description="Toprim" evidence="16">
    <location>
        <begin position="1"/>
        <end position="132"/>
    </location>
</feature>
<evidence type="ECO:0000313" key="19">
    <source>
        <dbReference type="Proteomes" id="UP000286947"/>
    </source>
</evidence>
<keyword evidence="10" id="KW-0238">DNA-binding</keyword>
<dbReference type="CDD" id="cd00186">
    <property type="entry name" value="TOP1Ac"/>
    <property type="match status" value="1"/>
</dbReference>
<dbReference type="InterPro" id="IPR006171">
    <property type="entry name" value="TOPRIM_dom"/>
</dbReference>
<dbReference type="Gene3D" id="2.70.20.10">
    <property type="entry name" value="Topoisomerase I, domain 3"/>
    <property type="match status" value="1"/>
</dbReference>
<dbReference type="Gene3D" id="1.10.290.10">
    <property type="entry name" value="Topoisomerase I, domain 4"/>
    <property type="match status" value="1"/>
</dbReference>
<name>A0A433SFC8_9BURK</name>
<dbReference type="GO" id="GO:0006281">
    <property type="term" value="P:DNA repair"/>
    <property type="evidence" value="ECO:0007669"/>
    <property type="project" value="TreeGrafter"/>
</dbReference>
<dbReference type="SUPFAM" id="SSF57783">
    <property type="entry name" value="Zinc beta-ribbon"/>
    <property type="match status" value="1"/>
</dbReference>
<dbReference type="Gene3D" id="3.40.50.140">
    <property type="match status" value="1"/>
</dbReference>
<reference evidence="18 19" key="1">
    <citation type="submission" date="2018-01" db="EMBL/GenBank/DDBJ databases">
        <title>Saezia sanguinis gen. nov., sp. nov., in the order Burkholderiales isolated from human blood.</title>
        <authorList>
            <person name="Medina-Pascual M.J."/>
            <person name="Valdezate S."/>
            <person name="Monzon S."/>
            <person name="Cuesta I."/>
            <person name="Carrasco G."/>
            <person name="Villalon P."/>
            <person name="Saez-Nieto J.A."/>
        </authorList>
    </citation>
    <scope>NUCLEOTIDE SEQUENCE [LARGE SCALE GENOMIC DNA]</scope>
    <source>
        <strain evidence="18 19">CNM695-12</strain>
    </source>
</reference>
<evidence type="ECO:0000256" key="9">
    <source>
        <dbReference type="ARBA" id="ARBA00023029"/>
    </source>
</evidence>